<feature type="signal peptide" evidence="1">
    <location>
        <begin position="1"/>
        <end position="24"/>
    </location>
</feature>
<dbReference type="InterPro" id="IPR013424">
    <property type="entry name" value="Ice-binding_C"/>
</dbReference>
<feature type="domain" description="Ice-binding protein C-terminal" evidence="2">
    <location>
        <begin position="214"/>
        <end position="236"/>
    </location>
</feature>
<keyword evidence="1" id="KW-0732">Signal</keyword>
<gene>
    <name evidence="3" type="ORF">Q4521_07135</name>
</gene>
<name>A0AAW7X5W1_9GAMM</name>
<protein>
    <submittedName>
        <fullName evidence="3">PEP-CTERM sorting domain-containing protein</fullName>
    </submittedName>
</protein>
<proteinExistence type="predicted"/>
<dbReference type="RefSeq" id="WP_303492124.1">
    <property type="nucleotide sequence ID" value="NZ_JAUOPB010000004.1"/>
</dbReference>
<comment type="caution">
    <text evidence="3">The sequence shown here is derived from an EMBL/GenBank/DDBJ whole genome shotgun (WGS) entry which is preliminary data.</text>
</comment>
<dbReference type="NCBIfam" id="TIGR02595">
    <property type="entry name" value="PEP_CTERM"/>
    <property type="match status" value="1"/>
</dbReference>
<dbReference type="EMBL" id="JAUOPB010000004">
    <property type="protein sequence ID" value="MDO6422242.1"/>
    <property type="molecule type" value="Genomic_DNA"/>
</dbReference>
<evidence type="ECO:0000313" key="3">
    <source>
        <dbReference type="EMBL" id="MDO6422242.1"/>
    </source>
</evidence>
<dbReference type="Proteomes" id="UP001169760">
    <property type="component" value="Unassembled WGS sequence"/>
</dbReference>
<accession>A0AAW7X5W1</accession>
<reference evidence="3" key="1">
    <citation type="submission" date="2023-07" db="EMBL/GenBank/DDBJ databases">
        <title>Genome content predicts the carbon catabolic preferences of heterotrophic bacteria.</title>
        <authorList>
            <person name="Gralka M."/>
        </authorList>
    </citation>
    <scope>NUCLEOTIDE SEQUENCE</scope>
    <source>
        <strain evidence="3">I3M17_2</strain>
    </source>
</reference>
<evidence type="ECO:0000313" key="4">
    <source>
        <dbReference type="Proteomes" id="UP001169760"/>
    </source>
</evidence>
<evidence type="ECO:0000259" key="2">
    <source>
        <dbReference type="Pfam" id="PF07589"/>
    </source>
</evidence>
<dbReference type="AlphaFoldDB" id="A0AAW7X5W1"/>
<dbReference type="Pfam" id="PF07589">
    <property type="entry name" value="PEP-CTERM"/>
    <property type="match status" value="1"/>
</dbReference>
<organism evidence="3 4">
    <name type="scientific">Saccharophagus degradans</name>
    <dbReference type="NCBI Taxonomy" id="86304"/>
    <lineage>
        <taxon>Bacteria</taxon>
        <taxon>Pseudomonadati</taxon>
        <taxon>Pseudomonadota</taxon>
        <taxon>Gammaproteobacteria</taxon>
        <taxon>Cellvibrionales</taxon>
        <taxon>Cellvibrionaceae</taxon>
        <taxon>Saccharophagus</taxon>
    </lineage>
</organism>
<sequence length="240" mass="25438">MSLFSNSRNWIAAASLLIGGVVHADTISYTDLVAGSHSNTVNGTTVSAWNNTAQTEVAYFGGRTQAGVAGMGIRGHGNNEIDFYYNSNGQGDSETMAFDFANNVVISELSLSLLFNGPEYSNEHEIAEIFIDGHVGRLELDPTKEDSAKWYLDGSLVGEVTSCSPGATAQGGSGCFTILNPFGNLATANLDLTAAMIPNIDESDYLFRHVVFASVPEPGTLALFMIGAAGLVISRRKTRA</sequence>
<feature type="chain" id="PRO_5043521583" evidence="1">
    <location>
        <begin position="25"/>
        <end position="240"/>
    </location>
</feature>
<evidence type="ECO:0000256" key="1">
    <source>
        <dbReference type="SAM" id="SignalP"/>
    </source>
</evidence>